<evidence type="ECO:0000256" key="1">
    <source>
        <dbReference type="ARBA" id="ARBA00022741"/>
    </source>
</evidence>
<dbReference type="EMBL" id="JBHUMO010000010">
    <property type="protein sequence ID" value="MFD2728171.1"/>
    <property type="molecule type" value="Genomic_DNA"/>
</dbReference>
<keyword evidence="5" id="KW-1185">Reference proteome</keyword>
<reference evidence="5" key="1">
    <citation type="journal article" date="2019" name="Int. J. Syst. Evol. Microbiol.">
        <title>The Global Catalogue of Microorganisms (GCM) 10K type strain sequencing project: providing services to taxonomists for standard genome sequencing and annotation.</title>
        <authorList>
            <consortium name="The Broad Institute Genomics Platform"/>
            <consortium name="The Broad Institute Genome Sequencing Center for Infectious Disease"/>
            <person name="Wu L."/>
            <person name="Ma J."/>
        </authorList>
    </citation>
    <scope>NUCLEOTIDE SEQUENCE [LARGE SCALE GENOMIC DNA]</scope>
    <source>
        <strain evidence="5">TISTR 932</strain>
    </source>
</reference>
<dbReference type="RefSeq" id="WP_379979314.1">
    <property type="nucleotide sequence ID" value="NZ_JBHUMO010000010.1"/>
</dbReference>
<dbReference type="Gene3D" id="3.40.50.300">
    <property type="entry name" value="P-loop containing nucleotide triphosphate hydrolases"/>
    <property type="match status" value="1"/>
</dbReference>
<keyword evidence="1" id="KW-0547">Nucleotide-binding</keyword>
<dbReference type="InterPro" id="IPR027417">
    <property type="entry name" value="P-loop_NTPase"/>
</dbReference>
<dbReference type="PANTHER" id="PTHR43158">
    <property type="entry name" value="SKFA PEPTIDE EXPORT ATP-BINDING PROTEIN SKFE"/>
    <property type="match status" value="1"/>
</dbReference>
<dbReference type="InterPro" id="IPR003593">
    <property type="entry name" value="AAA+_ATPase"/>
</dbReference>
<dbReference type="PROSITE" id="PS00211">
    <property type="entry name" value="ABC_TRANSPORTER_1"/>
    <property type="match status" value="1"/>
</dbReference>
<evidence type="ECO:0000313" key="5">
    <source>
        <dbReference type="Proteomes" id="UP001597427"/>
    </source>
</evidence>
<dbReference type="Proteomes" id="UP001597427">
    <property type="component" value="Unassembled WGS sequence"/>
</dbReference>
<keyword evidence="2 4" id="KW-0067">ATP-binding</keyword>
<accession>A0ABW5TFT8</accession>
<dbReference type="Pfam" id="PF00005">
    <property type="entry name" value="ABC_tran"/>
    <property type="match status" value="1"/>
</dbReference>
<evidence type="ECO:0000313" key="4">
    <source>
        <dbReference type="EMBL" id="MFD2728171.1"/>
    </source>
</evidence>
<proteinExistence type="predicted"/>
<dbReference type="SUPFAM" id="SSF52540">
    <property type="entry name" value="P-loop containing nucleoside triphosphate hydrolases"/>
    <property type="match status" value="1"/>
</dbReference>
<dbReference type="InterPro" id="IPR003439">
    <property type="entry name" value="ABC_transporter-like_ATP-bd"/>
</dbReference>
<dbReference type="SMART" id="SM00382">
    <property type="entry name" value="AAA"/>
    <property type="match status" value="1"/>
</dbReference>
<name>A0ABW5TFT8_9ENTE</name>
<sequence length="259" mass="29477">MTILSCEALSFVRNQQPLLTDINWQVEENQNWAILGLNGAGKSLLLQLITGQLWPSRGKLTVLDTVFGQSSIPELRQKIAWISPAYLNQFHGQETAEEIVVSGYFSSVGLYQTVTNEQFDHAKQLLHELGLKTIIGRSFQTLSQGQKQLVGIARALINRPKLLILDEPTNGLDLFAREDFLQRLHQLIAQKQIPNLVLVTHHTEEITTDFSHVLLLRDGKVMYQGQRDECLTTAHLSSFYQREVVILPYKNQRFLVYPV</sequence>
<protein>
    <submittedName>
        <fullName evidence="4">ABC transporter ATP-binding protein</fullName>
    </submittedName>
</protein>
<dbReference type="GO" id="GO:0005524">
    <property type="term" value="F:ATP binding"/>
    <property type="evidence" value="ECO:0007669"/>
    <property type="project" value="UniProtKB-KW"/>
</dbReference>
<evidence type="ECO:0000259" key="3">
    <source>
        <dbReference type="PROSITE" id="PS50893"/>
    </source>
</evidence>
<dbReference type="PANTHER" id="PTHR43158:SF2">
    <property type="entry name" value="SKFA PEPTIDE EXPORT ATP-BINDING PROTEIN SKFE"/>
    <property type="match status" value="1"/>
</dbReference>
<evidence type="ECO:0000256" key="2">
    <source>
        <dbReference type="ARBA" id="ARBA00022840"/>
    </source>
</evidence>
<comment type="caution">
    <text evidence="4">The sequence shown here is derived from an EMBL/GenBank/DDBJ whole genome shotgun (WGS) entry which is preliminary data.</text>
</comment>
<dbReference type="PROSITE" id="PS50893">
    <property type="entry name" value="ABC_TRANSPORTER_2"/>
    <property type="match status" value="1"/>
</dbReference>
<organism evidence="4 5">
    <name type="scientific">Enterococcus camelliae</name>
    <dbReference type="NCBI Taxonomy" id="453959"/>
    <lineage>
        <taxon>Bacteria</taxon>
        <taxon>Bacillati</taxon>
        <taxon>Bacillota</taxon>
        <taxon>Bacilli</taxon>
        <taxon>Lactobacillales</taxon>
        <taxon>Enterococcaceae</taxon>
        <taxon>Enterococcus</taxon>
    </lineage>
</organism>
<dbReference type="InterPro" id="IPR017871">
    <property type="entry name" value="ABC_transporter-like_CS"/>
</dbReference>
<gene>
    <name evidence="4" type="ORF">ACFSR0_01805</name>
</gene>
<feature type="domain" description="ABC transporter" evidence="3">
    <location>
        <begin position="4"/>
        <end position="243"/>
    </location>
</feature>